<sequence length="77" mass="9088">MRQSFINIWNHLRGGKQTINHDVLFTSRDVLSEIIQRLTRFQVSCICTTEYRELSGFQNVEVWSLITPCLKDTYSHL</sequence>
<proteinExistence type="predicted"/>
<name>A0A8S5QP80_9CAUD</name>
<organism evidence="1">
    <name type="scientific">Caudovirales sp. ctSH72</name>
    <dbReference type="NCBI Taxonomy" id="2826773"/>
    <lineage>
        <taxon>Viruses</taxon>
        <taxon>Duplodnaviria</taxon>
        <taxon>Heunggongvirae</taxon>
        <taxon>Uroviricota</taxon>
        <taxon>Caudoviricetes</taxon>
    </lineage>
</organism>
<protein>
    <submittedName>
        <fullName evidence="1">Uncharacterized protein</fullName>
    </submittedName>
</protein>
<evidence type="ECO:0000313" key="1">
    <source>
        <dbReference type="EMBL" id="DAE20557.1"/>
    </source>
</evidence>
<dbReference type="EMBL" id="BK015697">
    <property type="protein sequence ID" value="DAE20557.1"/>
    <property type="molecule type" value="Genomic_DNA"/>
</dbReference>
<accession>A0A8S5QP80</accession>
<reference evidence="1" key="1">
    <citation type="journal article" date="2021" name="Proc. Natl. Acad. Sci. U.S.A.">
        <title>A Catalog of Tens of Thousands of Viruses from Human Metagenomes Reveals Hidden Associations with Chronic Diseases.</title>
        <authorList>
            <person name="Tisza M.J."/>
            <person name="Buck C.B."/>
        </authorList>
    </citation>
    <scope>NUCLEOTIDE SEQUENCE</scope>
    <source>
        <strain evidence="1">CtSH72</strain>
    </source>
</reference>